<organism evidence="1 2">
    <name type="scientific">Reticulibacter mediterranei</name>
    <dbReference type="NCBI Taxonomy" id="2778369"/>
    <lineage>
        <taxon>Bacteria</taxon>
        <taxon>Bacillati</taxon>
        <taxon>Chloroflexota</taxon>
        <taxon>Ktedonobacteria</taxon>
        <taxon>Ktedonobacterales</taxon>
        <taxon>Reticulibacteraceae</taxon>
        <taxon>Reticulibacter</taxon>
    </lineage>
</organism>
<dbReference type="Proteomes" id="UP000597444">
    <property type="component" value="Unassembled WGS sequence"/>
</dbReference>
<reference evidence="1" key="1">
    <citation type="submission" date="2020-10" db="EMBL/GenBank/DDBJ databases">
        <title>Taxonomic study of unclassified bacteria belonging to the class Ktedonobacteria.</title>
        <authorList>
            <person name="Yabe S."/>
            <person name="Wang C.M."/>
            <person name="Zheng Y."/>
            <person name="Sakai Y."/>
            <person name="Cavaletti L."/>
            <person name="Monciardini P."/>
            <person name="Donadio S."/>
        </authorList>
    </citation>
    <scope>NUCLEOTIDE SEQUENCE</scope>
    <source>
        <strain evidence="1">ID150040</strain>
    </source>
</reference>
<sequence length="63" mass="7020">MFVASLKTNLTKVTGSSLLKKSVANQRKEGLLSQFDEYSRFALFIMNSVDYPLGFSPTKLTSL</sequence>
<evidence type="ECO:0000313" key="2">
    <source>
        <dbReference type="Proteomes" id="UP000597444"/>
    </source>
</evidence>
<dbReference type="RefSeq" id="WP_220201707.1">
    <property type="nucleotide sequence ID" value="NZ_BNJK01000001.1"/>
</dbReference>
<protein>
    <submittedName>
        <fullName evidence="1">Uncharacterized protein</fullName>
    </submittedName>
</protein>
<keyword evidence="2" id="KW-1185">Reference proteome</keyword>
<gene>
    <name evidence="1" type="ORF">KSF_008090</name>
</gene>
<dbReference type="AlphaFoldDB" id="A0A8J3IA90"/>
<evidence type="ECO:0000313" key="1">
    <source>
        <dbReference type="EMBL" id="GHO90761.1"/>
    </source>
</evidence>
<proteinExistence type="predicted"/>
<comment type="caution">
    <text evidence="1">The sequence shown here is derived from an EMBL/GenBank/DDBJ whole genome shotgun (WGS) entry which is preliminary data.</text>
</comment>
<accession>A0A8J3IA90</accession>
<dbReference type="EMBL" id="BNJK01000001">
    <property type="protein sequence ID" value="GHO90761.1"/>
    <property type="molecule type" value="Genomic_DNA"/>
</dbReference>
<name>A0A8J3IA90_9CHLR</name>